<evidence type="ECO:0000256" key="2">
    <source>
        <dbReference type="ARBA" id="ARBA00008387"/>
    </source>
</evidence>
<comment type="subcellular location">
    <subcellularLocation>
        <location evidence="1">Fimbrium</location>
    </subcellularLocation>
</comment>
<dbReference type="InterPro" id="IPR011047">
    <property type="entry name" value="Quinoprotein_ADH-like_sf"/>
</dbReference>
<evidence type="ECO:0000256" key="5">
    <source>
        <dbReference type="ARBA" id="ARBA00022837"/>
    </source>
</evidence>
<keyword evidence="3" id="KW-1029">Fimbrium biogenesis</keyword>
<gene>
    <name evidence="9" type="ORF">WKW80_09965</name>
</gene>
<comment type="similarity">
    <text evidence="2">Belongs to the PilY1 family.</text>
</comment>
<feature type="chain" id="PRO_5045413131" evidence="7">
    <location>
        <begin position="19"/>
        <end position="1064"/>
    </location>
</feature>
<evidence type="ECO:0000256" key="4">
    <source>
        <dbReference type="ARBA" id="ARBA00022723"/>
    </source>
</evidence>
<keyword evidence="5" id="KW-0106">Calcium</keyword>
<feature type="signal peptide" evidence="7">
    <location>
        <begin position="1"/>
        <end position="18"/>
    </location>
</feature>
<dbReference type="Pfam" id="PF05567">
    <property type="entry name" value="T4P_PilY1"/>
    <property type="match status" value="1"/>
</dbReference>
<dbReference type="Proteomes" id="UP001363010">
    <property type="component" value="Unassembled WGS sequence"/>
</dbReference>
<keyword evidence="6" id="KW-0281">Fimbrium</keyword>
<protein>
    <submittedName>
        <fullName evidence="9">PilC/PilY family type IV pilus protein</fullName>
    </submittedName>
</protein>
<evidence type="ECO:0000313" key="9">
    <source>
        <dbReference type="EMBL" id="MEJ8822363.1"/>
    </source>
</evidence>
<comment type="caution">
    <text evidence="9">The sequence shown here is derived from an EMBL/GenBank/DDBJ whole genome shotgun (WGS) entry which is preliminary data.</text>
</comment>
<name>A0ABU8VY80_9BURK</name>
<evidence type="ECO:0000259" key="8">
    <source>
        <dbReference type="Pfam" id="PF05567"/>
    </source>
</evidence>
<proteinExistence type="inferred from homology"/>
<sequence length="1064" mass="113011">MGSALLGALMLPLSQALAAPLAFSSAPAGTGYRKPAPNLIVSVDDSGSMGPTGMRTLRNALVDTFSEANVPDGAIRLAWQSMARCHTIPSGGDCNGHNGMRVLDIVHRSHFMAWVATLDARSGTPSHRMLFNAGEYLRMPPGVNSPWASAPGTAQEPMLGCRRSYNLFVTDGGWNSRLGNQAGDVNDRVRWNASNPSAGASILNADGTSRLLGDGMTPYDVTLPHTQIYRDKFGADLYTDSRGSGVLPTFSDLAFHYWATDLQPELPNNVPTHIVQEGDATITDGTLARAVPEFWNPRNDPATWQHMTLYTLGFNDAADGGRFASSAFAGDTWSGDDYKRLLLGTANWPNPLEARAINDDRLRMPELWHAALNARGKFIPAPTGTSLAVAVKDVLNTIDAEKGSVPTSIAGSSNSTRAASMSFEADYSADGWRGAVTAYNVAAATGAVSRAGAWGTTTPAVGNPLSRPVSTAARLDAEPFMPADRLVLSHDGTAGIAWTWANLSNAQRSALHAFGSTVDHKGEDRLAFLRGDRGKEAVNGGTFRNRKSRHGDIVNSSLWVAPGKPASGHVDTTYQAFRSTHSGRPSMLYVGANDGMLHGFAAADGTEKIAYVPNGLHAALPQLTSVNYEHRYYVDGSPFTGDLKAGADIWKTYLVGFLGAGGRGFFVLDVTDPTAFAVAAPANLVVMDKTGPEIDPDVGHIFSQPVMDRANSAITQQITLLNNGRWALIAGNGYNSANERAVLVIQYLDGDKAMVKIGAGARGGNGLGAPRLVDLNGDRKPDIAYAGDLQGNLWAFDLTSLTPEGWKVAFDGAPLYVARDTTRKPQPITAAPVWLPHPNGGRMVVFGTGRNLTNADRSDTAAQSIYGIHDSTVILRDAFNKVTFSGGAPITDGRDALVAQTAGTEAGAANATGHRLWKLSSNSVEFTGKSARKGWYFDLPVAGERVVGNLEWFDGQLVDVASMVPATDGNTTAETCGPVPVNGRGYVTTLNAITGSAPTSQIYGYSAIIDTIGSRKTASRIESSLRHGLKTDRDVIGVCASGQSCDDRQRLGNIGLRPAWRQLQ</sequence>
<keyword evidence="4" id="KW-0479">Metal-binding</keyword>
<reference evidence="9 10" key="1">
    <citation type="submission" date="2024-03" db="EMBL/GenBank/DDBJ databases">
        <title>Novel species of the genus Variovorax.</title>
        <authorList>
            <person name="Liu Q."/>
            <person name="Xin Y.-H."/>
        </authorList>
    </citation>
    <scope>NUCLEOTIDE SEQUENCE [LARGE SCALE GENOMIC DNA]</scope>
    <source>
        <strain evidence="9 10">KACC 18501</strain>
    </source>
</reference>
<organism evidence="9 10">
    <name type="scientific">Variovorax humicola</name>
    <dbReference type="NCBI Taxonomy" id="1769758"/>
    <lineage>
        <taxon>Bacteria</taxon>
        <taxon>Pseudomonadati</taxon>
        <taxon>Pseudomonadota</taxon>
        <taxon>Betaproteobacteria</taxon>
        <taxon>Burkholderiales</taxon>
        <taxon>Comamonadaceae</taxon>
        <taxon>Variovorax</taxon>
    </lineage>
</organism>
<evidence type="ECO:0000256" key="3">
    <source>
        <dbReference type="ARBA" id="ARBA00022558"/>
    </source>
</evidence>
<dbReference type="SUPFAM" id="SSF50998">
    <property type="entry name" value="Quinoprotein alcohol dehydrogenase-like"/>
    <property type="match status" value="1"/>
</dbReference>
<keyword evidence="7" id="KW-0732">Signal</keyword>
<keyword evidence="10" id="KW-1185">Reference proteome</keyword>
<dbReference type="EMBL" id="JBBKZV010000004">
    <property type="protein sequence ID" value="MEJ8822363.1"/>
    <property type="molecule type" value="Genomic_DNA"/>
</dbReference>
<evidence type="ECO:0000256" key="7">
    <source>
        <dbReference type="SAM" id="SignalP"/>
    </source>
</evidence>
<dbReference type="RefSeq" id="WP_340363408.1">
    <property type="nucleotide sequence ID" value="NZ_JBBKZV010000004.1"/>
</dbReference>
<feature type="domain" description="PilY1 beta-propeller" evidence="8">
    <location>
        <begin position="551"/>
        <end position="872"/>
    </location>
</feature>
<evidence type="ECO:0000256" key="6">
    <source>
        <dbReference type="ARBA" id="ARBA00023263"/>
    </source>
</evidence>
<accession>A0ABU8VY80</accession>
<dbReference type="InterPro" id="IPR008707">
    <property type="entry name" value="B-propeller_PilY1"/>
</dbReference>
<evidence type="ECO:0000256" key="1">
    <source>
        <dbReference type="ARBA" id="ARBA00004561"/>
    </source>
</evidence>
<evidence type="ECO:0000313" key="10">
    <source>
        <dbReference type="Proteomes" id="UP001363010"/>
    </source>
</evidence>